<evidence type="ECO:0000256" key="1">
    <source>
        <dbReference type="SAM" id="Coils"/>
    </source>
</evidence>
<evidence type="ECO:0000313" key="4">
    <source>
        <dbReference type="Proteomes" id="UP000422221"/>
    </source>
</evidence>
<dbReference type="RefSeq" id="WP_130059869.1">
    <property type="nucleotide sequence ID" value="NZ_JADNPJ010000035.1"/>
</dbReference>
<dbReference type="Proteomes" id="UP000422221">
    <property type="component" value="Unassembled WGS sequence"/>
</dbReference>
<name>A0A7J4XDK1_9BACE</name>
<reference evidence="3 4" key="1">
    <citation type="journal article" date="2019" name="Nat. Med.">
        <title>A library of human gut bacterial isolates paired with longitudinal multiomics data enables mechanistic microbiome research.</title>
        <authorList>
            <person name="Poyet M."/>
            <person name="Groussin M."/>
            <person name="Gibbons S.M."/>
            <person name="Avila-Pacheco J."/>
            <person name="Jiang X."/>
            <person name="Kearney S.M."/>
            <person name="Perrotta A.R."/>
            <person name="Berdy B."/>
            <person name="Zhao S."/>
            <person name="Lieberman T.D."/>
            <person name="Swanson P.K."/>
            <person name="Smith M."/>
            <person name="Roesemann S."/>
            <person name="Alexander J.E."/>
            <person name="Rich S.A."/>
            <person name="Livny J."/>
            <person name="Vlamakis H."/>
            <person name="Clish C."/>
            <person name="Bullock K."/>
            <person name="Deik A."/>
            <person name="Scott J."/>
            <person name="Pierce K.A."/>
            <person name="Xavier R.J."/>
            <person name="Alm E.J."/>
        </authorList>
    </citation>
    <scope>NUCLEOTIDE SEQUENCE [LARGE SCALE GENOMIC DNA]</scope>
    <source>
        <strain evidence="3 4">BIOML-A10</strain>
    </source>
</reference>
<protein>
    <submittedName>
        <fullName evidence="3">Uncharacterized protein</fullName>
    </submittedName>
</protein>
<organism evidence="3 4">
    <name type="scientific">Bacteroides salyersiae</name>
    <dbReference type="NCBI Taxonomy" id="291644"/>
    <lineage>
        <taxon>Bacteria</taxon>
        <taxon>Pseudomonadati</taxon>
        <taxon>Bacteroidota</taxon>
        <taxon>Bacteroidia</taxon>
        <taxon>Bacteroidales</taxon>
        <taxon>Bacteroidaceae</taxon>
        <taxon>Bacteroides</taxon>
    </lineage>
</organism>
<keyword evidence="1" id="KW-0175">Coiled coil</keyword>
<dbReference type="EMBL" id="VWMK01000029">
    <property type="protein sequence ID" value="KAA3758048.1"/>
    <property type="molecule type" value="Genomic_DNA"/>
</dbReference>
<proteinExistence type="predicted"/>
<keyword evidence="2" id="KW-0812">Transmembrane</keyword>
<dbReference type="SUPFAM" id="SSF48208">
    <property type="entry name" value="Six-hairpin glycosidases"/>
    <property type="match status" value="1"/>
</dbReference>
<keyword evidence="2" id="KW-0472">Membrane</keyword>
<sequence length="805" mass="91760">MKDQRKFIHFHCFVFLFIIYPFTLSSTEYLTVGGEKYGWEVSVHPDRGTIKQFRQLMGDVWETIPFRDDSLAGPAWSGMQLCPSKKQLYVFEAHQGDIYYTLRYKAAYDHLIVECTISNRGDDVFRPEYSRLFIGVDSEMKTYPDWDTKFFPTLLRCEKDFAWGYFMSPRQIIMGIGVEEPVASYTLNYVYEGSMEWKWGHQIKTGSLDLLHCLPLPERHPQNNISLKPHETRKWTLHLGVVDRLAGVKEKLSQWIQAPMIECEKYTMAGHETSRLLIHSQSGLEKLIVKAPDGTQSVLPVDGVADNVYSALFSPSSQKGLYRITATAINGKTAEASIYIRNPWSWYMKNARDFVARNPPLFSNGCEAFYGYYTAFLGARHFPETSVDSILEKRFNRTLPFFIDTLTWIPKSEAAPDRVQNFSTLVGMLVDLWEATGDIGYLEKAAHVGDYLCSEKVQSEDGAYRSKGTHYTAVIYPAKSMLELVAAERGLIGSPLWKERYVRHKESAERAIDDLLLRLDNIQTEGDMTFEDGMITCSALQLALRALLEGDSARRERYTSAAAYLMGKHQCLEQQLIPDCRMRGGTLRYWEALDVYFVPNQVMNSPHGWTAWKIYACYYLYLLTGEVRYLSDFMDTLGACAQFMELNGHLRWGFLPDPYIKGKVCMERTDRQHDWHPVDSIVGEQYLDMISPWLRPDNENAVCAFGERGGAGDNTVQEIFKVMEECALTSAYVVADGAGRVRCWNCTAEYEEGILCIAPDEETVVGIHLNLSGDVEVEVVLPGNRIRKSCPAGMRWIGNIPSLIK</sequence>
<comment type="caution">
    <text evidence="3">The sequence shown here is derived from an EMBL/GenBank/DDBJ whole genome shotgun (WGS) entry which is preliminary data.</text>
</comment>
<evidence type="ECO:0000256" key="2">
    <source>
        <dbReference type="SAM" id="Phobius"/>
    </source>
</evidence>
<keyword evidence="2" id="KW-1133">Transmembrane helix</keyword>
<dbReference type="InterPro" id="IPR008928">
    <property type="entry name" value="6-hairpin_glycosidase_sf"/>
</dbReference>
<gene>
    <name evidence="3" type="ORF">F3F73_21290</name>
</gene>
<dbReference type="GO" id="GO:0005975">
    <property type="term" value="P:carbohydrate metabolic process"/>
    <property type="evidence" value="ECO:0007669"/>
    <property type="project" value="InterPro"/>
</dbReference>
<evidence type="ECO:0000313" key="3">
    <source>
        <dbReference type="EMBL" id="KAA3758048.1"/>
    </source>
</evidence>
<accession>A0A7J4XDK1</accession>
<feature type="transmembrane region" description="Helical" evidence="2">
    <location>
        <begin position="7"/>
        <end position="24"/>
    </location>
</feature>
<feature type="coiled-coil region" evidence="1">
    <location>
        <begin position="498"/>
        <end position="525"/>
    </location>
</feature>
<dbReference type="AlphaFoldDB" id="A0A7J4XDK1"/>